<feature type="transmembrane region" description="Helical" evidence="1">
    <location>
        <begin position="83"/>
        <end position="100"/>
    </location>
</feature>
<accession>X1HL82</accession>
<dbReference type="AlphaFoldDB" id="X1HL82"/>
<reference evidence="3" key="1">
    <citation type="journal article" date="2014" name="Front. Microbiol.">
        <title>High frequency of phylogenetically diverse reductive dehalogenase-homologous genes in deep subseafloor sedimentary metagenomes.</title>
        <authorList>
            <person name="Kawai M."/>
            <person name="Futagami T."/>
            <person name="Toyoda A."/>
            <person name="Takaki Y."/>
            <person name="Nishi S."/>
            <person name="Hori S."/>
            <person name="Arai W."/>
            <person name="Tsubouchi T."/>
            <person name="Morono Y."/>
            <person name="Uchiyama I."/>
            <person name="Ito T."/>
            <person name="Fujiyama A."/>
            <person name="Inagaki F."/>
            <person name="Takami H."/>
        </authorList>
    </citation>
    <scope>NUCLEOTIDE SEQUENCE</scope>
    <source>
        <strain evidence="3">Expedition CK06-06</strain>
    </source>
</reference>
<organism evidence="3">
    <name type="scientific">marine sediment metagenome</name>
    <dbReference type="NCBI Taxonomy" id="412755"/>
    <lineage>
        <taxon>unclassified sequences</taxon>
        <taxon>metagenomes</taxon>
        <taxon>ecological metagenomes</taxon>
    </lineage>
</organism>
<dbReference type="Gene3D" id="1.10.3730.20">
    <property type="match status" value="1"/>
</dbReference>
<dbReference type="InterPro" id="IPR037185">
    <property type="entry name" value="EmrE-like"/>
</dbReference>
<dbReference type="Pfam" id="PF00892">
    <property type="entry name" value="EamA"/>
    <property type="match status" value="1"/>
</dbReference>
<comment type="caution">
    <text evidence="3">The sequence shown here is derived from an EMBL/GenBank/DDBJ whole genome shotgun (WGS) entry which is preliminary data.</text>
</comment>
<proteinExistence type="predicted"/>
<protein>
    <recommendedName>
        <fullName evidence="2">EamA domain-containing protein</fullName>
    </recommendedName>
</protein>
<sequence>AITLLLGLFCLGQKKYIKKIPVIVKKDTKNLMLAGIVLTASFLSFQSAISITQISYASPARRISILFGVLIGVIFLKEKCAKIRIIGSLLIISGIWLLKIA</sequence>
<dbReference type="SUPFAM" id="SSF103481">
    <property type="entry name" value="Multidrug resistance efflux transporter EmrE"/>
    <property type="match status" value="1"/>
</dbReference>
<feature type="domain" description="EamA" evidence="2">
    <location>
        <begin position="6"/>
        <end position="98"/>
    </location>
</feature>
<evidence type="ECO:0000259" key="2">
    <source>
        <dbReference type="Pfam" id="PF00892"/>
    </source>
</evidence>
<keyword evidence="1" id="KW-1133">Transmembrane helix</keyword>
<keyword evidence="1" id="KW-0812">Transmembrane</keyword>
<keyword evidence="1" id="KW-0472">Membrane</keyword>
<feature type="non-terminal residue" evidence="3">
    <location>
        <position position="1"/>
    </location>
</feature>
<name>X1HL82_9ZZZZ</name>
<gene>
    <name evidence="3" type="ORF">S03H2_19571</name>
</gene>
<evidence type="ECO:0000256" key="1">
    <source>
        <dbReference type="SAM" id="Phobius"/>
    </source>
</evidence>
<evidence type="ECO:0000313" key="3">
    <source>
        <dbReference type="EMBL" id="GAH46048.1"/>
    </source>
</evidence>
<dbReference type="GO" id="GO:0016020">
    <property type="term" value="C:membrane"/>
    <property type="evidence" value="ECO:0007669"/>
    <property type="project" value="InterPro"/>
</dbReference>
<dbReference type="InterPro" id="IPR000620">
    <property type="entry name" value="EamA_dom"/>
</dbReference>
<feature type="transmembrane region" description="Helical" evidence="1">
    <location>
        <begin position="60"/>
        <end position="76"/>
    </location>
</feature>
<dbReference type="EMBL" id="BARU01010232">
    <property type="protein sequence ID" value="GAH46048.1"/>
    <property type="molecule type" value="Genomic_DNA"/>
</dbReference>
<feature type="transmembrane region" description="Helical" evidence="1">
    <location>
        <begin position="31"/>
        <end position="54"/>
    </location>
</feature>